<dbReference type="Proteomes" id="UP000091820">
    <property type="component" value="Unassembled WGS sequence"/>
</dbReference>
<reference evidence="2" key="1">
    <citation type="submission" date="2014-03" db="EMBL/GenBank/DDBJ databases">
        <authorList>
            <person name="Aksoy S."/>
            <person name="Warren W."/>
            <person name="Wilson R.K."/>
        </authorList>
    </citation>
    <scope>NUCLEOTIDE SEQUENCE [LARGE SCALE GENOMIC DNA]</scope>
    <source>
        <strain evidence="2">IAEA</strain>
    </source>
</reference>
<sequence length="122" mass="14094">MHLARFKPMPENMKLKSQCQRNTTHKQQINRVSCQLRFITNVIPFFNFKFSEPLCVECQPTGCTSSLYVLLSTLSSVLDLKQIPEIVVKIIIIIRFTLEFTTAHITQQTQFSSDSTQLILTR</sequence>
<organism evidence="1 2">
    <name type="scientific">Glossina brevipalpis</name>
    <dbReference type="NCBI Taxonomy" id="37001"/>
    <lineage>
        <taxon>Eukaryota</taxon>
        <taxon>Metazoa</taxon>
        <taxon>Ecdysozoa</taxon>
        <taxon>Arthropoda</taxon>
        <taxon>Hexapoda</taxon>
        <taxon>Insecta</taxon>
        <taxon>Pterygota</taxon>
        <taxon>Neoptera</taxon>
        <taxon>Endopterygota</taxon>
        <taxon>Diptera</taxon>
        <taxon>Brachycera</taxon>
        <taxon>Muscomorpha</taxon>
        <taxon>Hippoboscoidea</taxon>
        <taxon>Glossinidae</taxon>
        <taxon>Glossina</taxon>
    </lineage>
</organism>
<keyword evidence="2" id="KW-1185">Reference proteome</keyword>
<evidence type="ECO:0000313" key="1">
    <source>
        <dbReference type="EnsemblMetazoa" id="GBRI044248-PA"/>
    </source>
</evidence>
<evidence type="ECO:0000313" key="2">
    <source>
        <dbReference type="Proteomes" id="UP000091820"/>
    </source>
</evidence>
<dbReference type="EnsemblMetazoa" id="GBRI044248-RA">
    <property type="protein sequence ID" value="GBRI044248-PA"/>
    <property type="gene ID" value="GBRI044248"/>
</dbReference>
<dbReference type="AlphaFoldDB" id="A0A1A9X4R0"/>
<dbReference type="VEuPathDB" id="VectorBase:GBRI044248"/>
<accession>A0A1A9X4R0</accession>
<reference evidence="1" key="2">
    <citation type="submission" date="2020-05" db="UniProtKB">
        <authorList>
            <consortium name="EnsemblMetazoa"/>
        </authorList>
    </citation>
    <scope>IDENTIFICATION</scope>
    <source>
        <strain evidence="1">IAEA</strain>
    </source>
</reference>
<name>A0A1A9X4R0_9MUSC</name>
<proteinExistence type="predicted"/>
<protein>
    <submittedName>
        <fullName evidence="1">Uncharacterized protein</fullName>
    </submittedName>
</protein>